<dbReference type="SUPFAM" id="SSF56112">
    <property type="entry name" value="Protein kinase-like (PK-like)"/>
    <property type="match status" value="1"/>
</dbReference>
<dbReference type="EC" id="2.7.11.1" evidence="1"/>
<dbReference type="Gene3D" id="3.30.200.20">
    <property type="entry name" value="Phosphorylase Kinase, domain 1"/>
    <property type="match status" value="1"/>
</dbReference>
<dbReference type="GO" id="GO:0004674">
    <property type="term" value="F:protein serine/threonine kinase activity"/>
    <property type="evidence" value="ECO:0007669"/>
    <property type="project" value="UniProtKB-KW"/>
</dbReference>
<keyword evidence="2" id="KW-0723">Serine/threonine-protein kinase</keyword>
<feature type="region of interest" description="Disordered" evidence="7">
    <location>
        <begin position="146"/>
        <end position="391"/>
    </location>
</feature>
<keyword evidence="4" id="KW-0547">Nucleotide-binding</keyword>
<evidence type="ECO:0000256" key="3">
    <source>
        <dbReference type="ARBA" id="ARBA00022679"/>
    </source>
</evidence>
<organism evidence="9 10">
    <name type="scientific">Sporidiobolus salmonicolor</name>
    <name type="common">Yeast-like fungus</name>
    <name type="synonym">Sporobolomyces salmonicolor</name>
    <dbReference type="NCBI Taxonomy" id="5005"/>
    <lineage>
        <taxon>Eukaryota</taxon>
        <taxon>Fungi</taxon>
        <taxon>Dikarya</taxon>
        <taxon>Basidiomycota</taxon>
        <taxon>Pucciniomycotina</taxon>
        <taxon>Microbotryomycetes</taxon>
        <taxon>Sporidiobolales</taxon>
        <taxon>Sporidiobolaceae</taxon>
        <taxon>Sporobolomyces</taxon>
    </lineage>
</organism>
<feature type="region of interest" description="Disordered" evidence="7">
    <location>
        <begin position="774"/>
        <end position="834"/>
    </location>
</feature>
<feature type="compositionally biased region" description="Low complexity" evidence="7">
    <location>
        <begin position="244"/>
        <end position="270"/>
    </location>
</feature>
<dbReference type="InterPro" id="IPR011009">
    <property type="entry name" value="Kinase-like_dom_sf"/>
</dbReference>
<dbReference type="CDD" id="cd05574">
    <property type="entry name" value="STKc_phototropin_like"/>
    <property type="match status" value="1"/>
</dbReference>
<dbReference type="PROSITE" id="PS50011">
    <property type="entry name" value="PROTEIN_KINASE_DOM"/>
    <property type="match status" value="1"/>
</dbReference>
<proteinExistence type="predicted"/>
<feature type="compositionally biased region" description="Low complexity" evidence="7">
    <location>
        <begin position="789"/>
        <end position="800"/>
    </location>
</feature>
<name>A0A0D6EIW1_SPOSA</name>
<gene>
    <name evidence="9" type="primary">SPOSA6832_01099</name>
</gene>
<dbReference type="PANTHER" id="PTHR45637">
    <property type="entry name" value="FLIPPASE KINASE 1-RELATED"/>
    <property type="match status" value="1"/>
</dbReference>
<feature type="compositionally biased region" description="Low complexity" evidence="7">
    <location>
        <begin position="320"/>
        <end position="355"/>
    </location>
</feature>
<reference evidence="10" key="1">
    <citation type="submission" date="2015-02" db="EMBL/GenBank/DDBJ databases">
        <authorList>
            <person name="Gon?alves P."/>
        </authorList>
    </citation>
    <scope>NUCLEOTIDE SEQUENCE [LARGE SCALE GENOMIC DNA]</scope>
</reference>
<feature type="domain" description="Protein kinase" evidence="8">
    <location>
        <begin position="415"/>
        <end position="723"/>
    </location>
</feature>
<evidence type="ECO:0000256" key="1">
    <source>
        <dbReference type="ARBA" id="ARBA00012513"/>
    </source>
</evidence>
<feature type="compositionally biased region" description="Low complexity" evidence="7">
    <location>
        <begin position="15"/>
        <end position="55"/>
    </location>
</feature>
<evidence type="ECO:0000256" key="6">
    <source>
        <dbReference type="ARBA" id="ARBA00022840"/>
    </source>
</evidence>
<evidence type="ECO:0000256" key="7">
    <source>
        <dbReference type="SAM" id="MobiDB-lite"/>
    </source>
</evidence>
<accession>A0A0D6EIW1</accession>
<evidence type="ECO:0000313" key="9">
    <source>
        <dbReference type="EMBL" id="CEQ39555.1"/>
    </source>
</evidence>
<dbReference type="Pfam" id="PF00069">
    <property type="entry name" value="Pkinase"/>
    <property type="match status" value="2"/>
</dbReference>
<sequence>MAAPIPSGLPSLADSAPPSRAQPPQSAPRSSASKRSASSPRSSSHSGSPVPSQSPWKRMVGRLSRKNSAGGAPSVPGSPFLTQHHDEAGSDLFSAQQHSPPLLAGLYSASFNSSSPMVNSPGAYLAENASKDGYFGAHAASGAVGSASPALSARSWKASPGLGKENVRSSGGKSSSGGSGSGGRKGDKYRMLGRGGSSHGPPTSPQTASPTQTSFRNVSSPSASGGPLPRFLRRVASAPNTKALFSGSLFGSSSSSINSSSTQSYPYPSTKNGFLSPSAQKADDVPPLPTGIIPVGDMHDSGVSFGNGTNAQSCSKHSKSSQSDTSSSARSSSGKNPSSSRAPSTSPTRSRSSPSIANKSPAFTNTPSLLAPPSPNPSTSLNNGGLAGSPRAAFRRTYSSSSIRVRNREVGPSSFQKIKLLGKGDVGKVYLVREKQSQQLYAMKVLSKKEMIKRNKIKRALAEEQEILAGSNHPFIVTLYHSFQSDDYLYLCMEYCMGGEFFRALQTRPGKCLPEDDAKFYAAEVVAALEYLHLMGFIYRDLKPESASHSPLLLPSARELTFLDASADILLHQTGHIMLSDFDLSKQSDSVGGAPAAIKMFTPNGVPLVDTKSCIADFRTNSFVGTEEYICPEVINGRGHSSAVDWWTFGILVYEMLYGCTPFKGSNRHATFSNVLRNEPAFPDHPATTTICKSVIKKLLCKDEHRRLGSQSGASEVKQHKWFASINWGLLRHQKPPIIPAATTASDTINFRSIRESKSMDWDAQQAWLSWPENDQDFHRTPSASPVLTPGTSTTPAGTPNVESPPAMDTTANGHSRIKKERKESPPRPVATAA</sequence>
<dbReference type="OrthoDB" id="432483at2759"/>
<feature type="region of interest" description="Disordered" evidence="7">
    <location>
        <begin position="1"/>
        <end position="96"/>
    </location>
</feature>
<protein>
    <recommendedName>
        <fullName evidence="1">non-specific serine/threonine protein kinase</fullName>
        <ecNumber evidence="1">2.7.11.1</ecNumber>
    </recommendedName>
</protein>
<keyword evidence="10" id="KW-1185">Reference proteome</keyword>
<evidence type="ECO:0000256" key="2">
    <source>
        <dbReference type="ARBA" id="ARBA00022527"/>
    </source>
</evidence>
<evidence type="ECO:0000259" key="8">
    <source>
        <dbReference type="PROSITE" id="PS50011"/>
    </source>
</evidence>
<dbReference type="Proteomes" id="UP000243876">
    <property type="component" value="Unassembled WGS sequence"/>
</dbReference>
<dbReference type="GO" id="GO:0005524">
    <property type="term" value="F:ATP binding"/>
    <property type="evidence" value="ECO:0007669"/>
    <property type="project" value="UniProtKB-KW"/>
</dbReference>
<keyword evidence="6" id="KW-0067">ATP-binding</keyword>
<keyword evidence="3" id="KW-0808">Transferase</keyword>
<dbReference type="FunFam" id="3.30.200.20:FF:001236">
    <property type="entry name" value="AGC/RSK protein kinase"/>
    <property type="match status" value="1"/>
</dbReference>
<feature type="compositionally biased region" description="Gly residues" evidence="7">
    <location>
        <begin position="174"/>
        <end position="183"/>
    </location>
</feature>
<dbReference type="AlphaFoldDB" id="A0A0D6EIW1"/>
<evidence type="ECO:0000313" key="10">
    <source>
        <dbReference type="Proteomes" id="UP000243876"/>
    </source>
</evidence>
<feature type="compositionally biased region" description="Low complexity" evidence="7">
    <location>
        <begin position="205"/>
        <end position="214"/>
    </location>
</feature>
<dbReference type="Gene3D" id="1.10.510.10">
    <property type="entry name" value="Transferase(Phosphotransferase) domain 1"/>
    <property type="match status" value="1"/>
</dbReference>
<dbReference type="EMBL" id="CENE01000003">
    <property type="protein sequence ID" value="CEQ39555.1"/>
    <property type="molecule type" value="Genomic_DNA"/>
</dbReference>
<keyword evidence="5" id="KW-0418">Kinase</keyword>
<evidence type="ECO:0000256" key="4">
    <source>
        <dbReference type="ARBA" id="ARBA00022741"/>
    </source>
</evidence>
<evidence type="ECO:0000256" key="5">
    <source>
        <dbReference type="ARBA" id="ARBA00022777"/>
    </source>
</evidence>
<dbReference type="InterPro" id="IPR000719">
    <property type="entry name" value="Prot_kinase_dom"/>
</dbReference>